<evidence type="ECO:0000313" key="11">
    <source>
        <dbReference type="RefSeq" id="XP_017330592.1"/>
    </source>
</evidence>
<keyword evidence="2 6" id="KW-0238">DNA-binding</keyword>
<feature type="domain" description="Homeobox" evidence="9">
    <location>
        <begin position="139"/>
        <end position="199"/>
    </location>
</feature>
<gene>
    <name evidence="11" type="primary">LOC108269307</name>
</gene>
<comment type="similarity">
    <text evidence="5">Belongs to the BAR homeobox family.</text>
</comment>
<dbReference type="GeneID" id="108269307"/>
<reference evidence="10" key="1">
    <citation type="journal article" date="2016" name="Nat. Commun.">
        <title>The channel catfish genome sequence provides insights into the evolution of scale formation in teleosts.</title>
        <authorList>
            <person name="Liu Z."/>
            <person name="Liu S."/>
            <person name="Yao J."/>
            <person name="Bao L."/>
            <person name="Zhang J."/>
            <person name="Li Y."/>
            <person name="Jiang C."/>
            <person name="Sun L."/>
            <person name="Wang R."/>
            <person name="Zhang Y."/>
            <person name="Zhou T."/>
            <person name="Zeng Q."/>
            <person name="Fu Q."/>
            <person name="Gao S."/>
            <person name="Li N."/>
            <person name="Koren S."/>
            <person name="Jiang Y."/>
            <person name="Zimin A."/>
            <person name="Xu P."/>
            <person name="Phillippy A.M."/>
            <person name="Geng X."/>
            <person name="Song L."/>
            <person name="Sun F."/>
            <person name="Li C."/>
            <person name="Wang X."/>
            <person name="Chen A."/>
            <person name="Jin Y."/>
            <person name="Yuan Z."/>
            <person name="Yang Y."/>
            <person name="Tan S."/>
            <person name="Peatman E."/>
            <person name="Lu J."/>
            <person name="Qin Z."/>
            <person name="Dunham R."/>
            <person name="Li Z."/>
            <person name="Sonstegard T."/>
            <person name="Feng J."/>
            <person name="Danzmann R.G."/>
            <person name="Schroeder S."/>
            <person name="Scheffler B."/>
            <person name="Duke M.V."/>
            <person name="Ballard L."/>
            <person name="Kucuktas H."/>
            <person name="Kaltenboeck L."/>
            <person name="Liu H."/>
            <person name="Armbruster J."/>
            <person name="Xie Y."/>
            <person name="Kirby M.L."/>
            <person name="Tian Y."/>
            <person name="Flanagan M.E."/>
            <person name="Mu W."/>
            <person name="Waldbieser G.C."/>
        </authorList>
    </citation>
    <scope>NUCLEOTIDE SEQUENCE [LARGE SCALE GENOMIC DNA]</scope>
    <source>
        <strain evidence="10">SDA103</strain>
    </source>
</reference>
<feature type="region of interest" description="Disordered" evidence="8">
    <location>
        <begin position="197"/>
        <end position="236"/>
    </location>
</feature>
<keyword evidence="10" id="KW-1185">Reference proteome</keyword>
<dbReference type="InterPro" id="IPR020479">
    <property type="entry name" value="HD_metazoa"/>
</dbReference>
<keyword evidence="4 6" id="KW-0539">Nucleus</keyword>
<evidence type="ECO:0000256" key="2">
    <source>
        <dbReference type="ARBA" id="ARBA00023125"/>
    </source>
</evidence>
<evidence type="ECO:0000256" key="4">
    <source>
        <dbReference type="ARBA" id="ARBA00023242"/>
    </source>
</evidence>
<organism evidence="10 11">
    <name type="scientific">Ictalurus punctatus</name>
    <name type="common">Channel catfish</name>
    <name type="synonym">Silurus punctatus</name>
    <dbReference type="NCBI Taxonomy" id="7998"/>
    <lineage>
        <taxon>Eukaryota</taxon>
        <taxon>Metazoa</taxon>
        <taxon>Chordata</taxon>
        <taxon>Craniata</taxon>
        <taxon>Vertebrata</taxon>
        <taxon>Euteleostomi</taxon>
        <taxon>Actinopterygii</taxon>
        <taxon>Neopterygii</taxon>
        <taxon>Teleostei</taxon>
        <taxon>Ostariophysi</taxon>
        <taxon>Siluriformes</taxon>
        <taxon>Ictaluridae</taxon>
        <taxon>Ictalurus</taxon>
    </lineage>
</organism>
<dbReference type="CDD" id="cd00086">
    <property type="entry name" value="homeodomain"/>
    <property type="match status" value="1"/>
</dbReference>
<dbReference type="InterPro" id="IPR017970">
    <property type="entry name" value="Homeobox_CS"/>
</dbReference>
<dbReference type="InterPro" id="IPR001356">
    <property type="entry name" value="HD"/>
</dbReference>
<dbReference type="GO" id="GO:0000981">
    <property type="term" value="F:DNA-binding transcription factor activity, RNA polymerase II-specific"/>
    <property type="evidence" value="ECO:0007669"/>
    <property type="project" value="InterPro"/>
</dbReference>
<dbReference type="STRING" id="7998.ENSIPUP00000001385"/>
<name>A0A2D0RJ92_ICTPU</name>
<evidence type="ECO:0000256" key="8">
    <source>
        <dbReference type="SAM" id="MobiDB-lite"/>
    </source>
</evidence>
<evidence type="ECO:0000256" key="5">
    <source>
        <dbReference type="ARBA" id="ARBA00038196"/>
    </source>
</evidence>
<dbReference type="GO" id="GO:0003677">
    <property type="term" value="F:DNA binding"/>
    <property type="evidence" value="ECO:0007669"/>
    <property type="project" value="UniProtKB-UniRule"/>
</dbReference>
<dbReference type="InterPro" id="IPR009057">
    <property type="entry name" value="Homeodomain-like_sf"/>
</dbReference>
<dbReference type="PANTHER" id="PTHR24333:SF5">
    <property type="entry name" value="VENT HOMEOBOX"/>
    <property type="match status" value="1"/>
</dbReference>
<dbReference type="AlphaFoldDB" id="A0A2D0RJ92"/>
<keyword evidence="3 6" id="KW-0371">Homeobox</keyword>
<protein>
    <submittedName>
        <fullName evidence="11">Homeobox protein engrailed-like ceh-16</fullName>
    </submittedName>
</protein>
<accession>A0A2D0RJ92</accession>
<dbReference type="Proteomes" id="UP000221080">
    <property type="component" value="Chromosome 8"/>
</dbReference>
<feature type="compositionally biased region" description="Basic and acidic residues" evidence="8">
    <location>
        <begin position="199"/>
        <end position="218"/>
    </location>
</feature>
<dbReference type="Pfam" id="PF00046">
    <property type="entry name" value="Homeodomain"/>
    <property type="match status" value="1"/>
</dbReference>
<dbReference type="SUPFAM" id="SSF46689">
    <property type="entry name" value="Homeodomain-like"/>
    <property type="match status" value="1"/>
</dbReference>
<dbReference type="InterPro" id="IPR050848">
    <property type="entry name" value="Homeobox_TF"/>
</dbReference>
<feature type="DNA-binding region" description="Homeobox" evidence="6">
    <location>
        <begin position="141"/>
        <end position="200"/>
    </location>
</feature>
<evidence type="ECO:0000256" key="7">
    <source>
        <dbReference type="RuleBase" id="RU000682"/>
    </source>
</evidence>
<comment type="subcellular location">
    <subcellularLocation>
        <location evidence="1 6 7">Nucleus</location>
    </subcellularLocation>
</comment>
<dbReference type="RefSeq" id="XP_017330592.1">
    <property type="nucleotide sequence ID" value="XM_017475103.2"/>
</dbReference>
<evidence type="ECO:0000259" key="9">
    <source>
        <dbReference type="PROSITE" id="PS50071"/>
    </source>
</evidence>
<dbReference type="PROSITE" id="PS50071">
    <property type="entry name" value="HOMEOBOX_2"/>
    <property type="match status" value="1"/>
</dbReference>
<dbReference type="KEGG" id="ipu:108269307"/>
<dbReference type="OrthoDB" id="6159439at2759"/>
<dbReference type="Gene3D" id="1.10.10.60">
    <property type="entry name" value="Homeodomain-like"/>
    <property type="match status" value="1"/>
</dbReference>
<evidence type="ECO:0000256" key="6">
    <source>
        <dbReference type="PROSITE-ProRule" id="PRU00108"/>
    </source>
</evidence>
<dbReference type="PANTHER" id="PTHR24333">
    <property type="entry name" value="HOMEO BOX HB9 LIKE A-RELATED"/>
    <property type="match status" value="1"/>
</dbReference>
<proteinExistence type="inferred from homology"/>
<sequence length="236" mass="26903">MNRNSSRLAFKSASACPPFLHSARSLARRNMDTTCFRETAHFPPREQPKSFSIDWILSSGHRKPALDSHSVYTQPKVIMRGALFPALTNRPFVAAFGSACVYAPHFSHHQSAAYRHSETRLHDGLHAVDLTCTGDFGLKTCRRIRTVFSAEQLQKLEEVFAKQRYMTGSEKVLLASALRLTETQVKVWFQNRRTKWRKSREVDERPKDQCSDLKHETSVTEDGQFTSVDSDESPET</sequence>
<dbReference type="SMART" id="SM00389">
    <property type="entry name" value="HOX"/>
    <property type="match status" value="1"/>
</dbReference>
<dbReference type="PRINTS" id="PR00024">
    <property type="entry name" value="HOMEOBOX"/>
</dbReference>
<reference evidence="11" key="2">
    <citation type="submission" date="2025-08" db="UniProtKB">
        <authorList>
            <consortium name="RefSeq"/>
        </authorList>
    </citation>
    <scope>IDENTIFICATION</scope>
    <source>
        <tissue evidence="11">Blood</tissue>
    </source>
</reference>
<evidence type="ECO:0000256" key="3">
    <source>
        <dbReference type="ARBA" id="ARBA00023155"/>
    </source>
</evidence>
<dbReference type="PROSITE" id="PS00027">
    <property type="entry name" value="HOMEOBOX_1"/>
    <property type="match status" value="1"/>
</dbReference>
<dbReference type="GO" id="GO:0005634">
    <property type="term" value="C:nucleus"/>
    <property type="evidence" value="ECO:0007669"/>
    <property type="project" value="UniProtKB-SubCell"/>
</dbReference>
<evidence type="ECO:0000313" key="10">
    <source>
        <dbReference type="Proteomes" id="UP000221080"/>
    </source>
</evidence>
<evidence type="ECO:0000256" key="1">
    <source>
        <dbReference type="ARBA" id="ARBA00004123"/>
    </source>
</evidence>